<dbReference type="SUPFAM" id="SSF51182">
    <property type="entry name" value="RmlC-like cupins"/>
    <property type="match status" value="1"/>
</dbReference>
<dbReference type="EMBL" id="MAXA01000136">
    <property type="protein sequence ID" value="OHV34516.1"/>
    <property type="molecule type" value="Genomic_DNA"/>
</dbReference>
<gene>
    <name evidence="1" type="ORF">BBK14_15510</name>
</gene>
<evidence type="ECO:0000313" key="2">
    <source>
        <dbReference type="Proteomes" id="UP000179769"/>
    </source>
</evidence>
<keyword evidence="2" id="KW-1185">Reference proteome</keyword>
<dbReference type="Proteomes" id="UP000179769">
    <property type="component" value="Unassembled WGS sequence"/>
</dbReference>
<evidence type="ECO:0000313" key="1">
    <source>
        <dbReference type="EMBL" id="OHV34516.1"/>
    </source>
</evidence>
<name>A0A1S1QLP1_9ACTN</name>
<comment type="caution">
    <text evidence="1">The sequence shown here is derived from an EMBL/GenBank/DDBJ whole genome shotgun (WGS) entry which is preliminary data.</text>
</comment>
<protein>
    <submittedName>
        <fullName evidence="1">Cupin</fullName>
    </submittedName>
</protein>
<sequence length="140" mass="15930">MDGDADRNGEEERPRQFFFDVNELPGRTNVDIMGDSEETRQYLDLFGRDLVTRTILQSPQLCVYHETAAPGEKVKPHRHGTHQLNYVLRGELIFGRRHVGAGMGFFTPDLLYAWRAGDEGAEWIEIHAGQPGIFVDQRSS</sequence>
<proteinExistence type="predicted"/>
<dbReference type="InterPro" id="IPR014710">
    <property type="entry name" value="RmlC-like_jellyroll"/>
</dbReference>
<dbReference type="InterPro" id="IPR011051">
    <property type="entry name" value="RmlC_Cupin_sf"/>
</dbReference>
<dbReference type="AlphaFoldDB" id="A0A1S1QLP1"/>
<dbReference type="Gene3D" id="2.60.120.10">
    <property type="entry name" value="Jelly Rolls"/>
    <property type="match status" value="1"/>
</dbReference>
<accession>A0A1S1QLP1</accession>
<dbReference type="OrthoDB" id="3212204at2"/>
<organism evidence="1 2">
    <name type="scientific">Parafrankia soli</name>
    <dbReference type="NCBI Taxonomy" id="2599596"/>
    <lineage>
        <taxon>Bacteria</taxon>
        <taxon>Bacillati</taxon>
        <taxon>Actinomycetota</taxon>
        <taxon>Actinomycetes</taxon>
        <taxon>Frankiales</taxon>
        <taxon>Frankiaceae</taxon>
        <taxon>Parafrankia</taxon>
    </lineage>
</organism>
<dbReference type="RefSeq" id="WP_071062331.1">
    <property type="nucleotide sequence ID" value="NZ_JBFLUH010000095.1"/>
</dbReference>
<reference evidence="2" key="1">
    <citation type="submission" date="2016-07" db="EMBL/GenBank/DDBJ databases">
        <title>Frankia sp. NRRL B-16219 Genome sequencing.</title>
        <authorList>
            <person name="Ghodhbane-Gtari F."/>
            <person name="Swanson E."/>
            <person name="Gueddou A."/>
            <person name="Louati M."/>
            <person name="Nouioui I."/>
            <person name="Hezbri K."/>
            <person name="Abebe-Akele F."/>
            <person name="Simpson S."/>
            <person name="Morris K."/>
            <person name="Thomas K."/>
            <person name="Gtari M."/>
            <person name="Tisa L.S."/>
        </authorList>
    </citation>
    <scope>NUCLEOTIDE SEQUENCE [LARGE SCALE GENOMIC DNA]</scope>
    <source>
        <strain evidence="2">NRRL B-16219</strain>
    </source>
</reference>